<dbReference type="SUPFAM" id="SSF48452">
    <property type="entry name" value="TPR-like"/>
    <property type="match status" value="2"/>
</dbReference>
<dbReference type="InterPro" id="IPR036388">
    <property type="entry name" value="WH-like_DNA-bd_sf"/>
</dbReference>
<keyword evidence="8" id="KW-1185">Reference proteome</keyword>
<keyword evidence="2" id="KW-0805">Transcription regulation</keyword>
<name>I0L538_9ACTN</name>
<evidence type="ECO:0000256" key="3">
    <source>
        <dbReference type="ARBA" id="ARBA00023125"/>
    </source>
</evidence>
<dbReference type="PROSITE" id="PS51755">
    <property type="entry name" value="OMPR_PHOB"/>
    <property type="match status" value="1"/>
</dbReference>
<feature type="domain" description="OmpR/PhoB-type" evidence="6">
    <location>
        <begin position="20"/>
        <end position="126"/>
    </location>
</feature>
<accession>I0L538</accession>
<sequence>MVTPRYRHVRGSAGEESRPARVTRIGAVMLLRVLGPLEVEVDTGGPVDLGGPRQRAVLALLLAARGEVVSVGRMIEELWRGDAPPRAIVSLQAYVSHLRRVVEPARERRAPARVLVTVPPGYALRVPADALDAGRFEALLIEARSVSLADPERARPLLRAALDLWRGPAYAEFAAEPWAQSEVLRLEELRLVARELLLDVTVRCGDAAEAVPEAELLTRQAPLREEGWRLLALALWRTGRQGDALAALRRARATLADQLGLDPGPALAEVESAILGQRLDLLPPVVERARVDAGRPAAERVFVGREAELATLGRAAAEAEVSGPRVALLSGEPGAGKTSLLTRFREELDARGWLVALGRCPEVEGAPPAWAWVEALRQLAAQAPPGDLAPALAPLLGEAAGEAGGDVTAGRFRLHRAVAAWLTAAAAGRPVAVVLDDLHAADAETLLLLQSVTEVTAGAVLFVAALRPADNPERLADTMAVLARRSPHRIQLGGLTTSEVERLLGALARITVDPQTVTALTERTGGNPFYVRESARLLAAEGTLVATSDVPEGVRDVLRRRLSRLPSAAVSVLRLTAVVGREADVRTLVDAAGTDEGEVLHALEAGLSAGLLTEPAPGRVRFVHGLVCDTIYTDLPQLRRTGLHARIAAATRRLSPDDYPALAHHYVRAASADTAPLAVDYAVRAAELAERRYAYDAAIELLGNAVEAAETVGGDRDALRVDLLGRLLRAQARAGAVAAAQQTRTRAVDIAVASDRDELLVAAFTAWTVPSPWLRHEYGAVAHRVVELLARLLRADDLDPVTRCRLLDALATELDGEADPRGAAAGREALTISRGLDDPELRALGLAARLRTMSYESEAPQRRELALELRDLADEHGLVSYQWVAEQVLGHAAAALNEPAELRASVTRQGRLAQTYQLHEAQVLHLCSLAALAHIAGDFEAARRHYDEVAAQMRRQGSLHAEAFHYFAVGTLLISQGRFGEHVEATRRVRRLLGPIVDDLLALALIGSGRADEARALPFGRHTYRPDYFESALLSVRAMVIVALGRRDLAQPVIDALLPVRDQLAGFSTTAAVVRPVALTLGELFRLVDRPEEAARHFRLAASVACRWESPHWLAEAEAALAD</sequence>
<dbReference type="SUPFAM" id="SSF46894">
    <property type="entry name" value="C-terminal effector domain of the bipartite response regulators"/>
    <property type="match status" value="1"/>
</dbReference>
<feature type="DNA-binding region" description="OmpR/PhoB-type" evidence="5">
    <location>
        <begin position="20"/>
        <end position="126"/>
    </location>
</feature>
<dbReference type="Pfam" id="PF03704">
    <property type="entry name" value="BTAD"/>
    <property type="match status" value="1"/>
</dbReference>
<dbReference type="SMART" id="SM01043">
    <property type="entry name" value="BTAD"/>
    <property type="match status" value="1"/>
</dbReference>
<evidence type="ECO:0000256" key="1">
    <source>
        <dbReference type="ARBA" id="ARBA00005820"/>
    </source>
</evidence>
<dbReference type="STRING" id="1150864.MILUP08_43849"/>
<comment type="caution">
    <text evidence="7">The sequence shown here is derived from an EMBL/GenBank/DDBJ whole genome shotgun (WGS) entry which is preliminary data.</text>
</comment>
<keyword evidence="4" id="KW-0804">Transcription</keyword>
<dbReference type="AlphaFoldDB" id="I0L538"/>
<protein>
    <submittedName>
        <fullName evidence="7">Putative transcriptional regulator</fullName>
    </submittedName>
</protein>
<evidence type="ECO:0000313" key="7">
    <source>
        <dbReference type="EMBL" id="CCH18935.1"/>
    </source>
</evidence>
<reference evidence="8" key="1">
    <citation type="journal article" date="2012" name="J. Bacteriol.">
        <title>Genome Sequence of Micromonospora lupini Lupac 08, Isolated from Root Nodules of Lupinus angustifolius.</title>
        <authorList>
            <person name="Alonso-Vega P."/>
            <person name="Normand P."/>
            <person name="Bacigalupe R."/>
            <person name="Pujic P."/>
            <person name="Lajus A."/>
            <person name="Vallenet D."/>
            <person name="Carro L."/>
            <person name="Coll P."/>
            <person name="Trujillo M.E."/>
        </authorList>
    </citation>
    <scope>NUCLEOTIDE SEQUENCE [LARGE SCALE GENOMIC DNA]</scope>
    <source>
        <strain evidence="8">Lupac 08</strain>
    </source>
</reference>
<dbReference type="InterPro" id="IPR051677">
    <property type="entry name" value="AfsR-DnrI-RedD_regulator"/>
</dbReference>
<dbReference type="InterPro" id="IPR001867">
    <property type="entry name" value="OmpR/PhoB-type_DNA-bd"/>
</dbReference>
<proteinExistence type="inferred from homology"/>
<organism evidence="7 8">
    <name type="scientific">Micromonospora lupini str. Lupac 08</name>
    <dbReference type="NCBI Taxonomy" id="1150864"/>
    <lineage>
        <taxon>Bacteria</taxon>
        <taxon>Bacillati</taxon>
        <taxon>Actinomycetota</taxon>
        <taxon>Actinomycetes</taxon>
        <taxon>Micromonosporales</taxon>
        <taxon>Micromonosporaceae</taxon>
        <taxon>Micromonospora</taxon>
    </lineage>
</organism>
<evidence type="ECO:0000256" key="5">
    <source>
        <dbReference type="PROSITE-ProRule" id="PRU01091"/>
    </source>
</evidence>
<dbReference type="SMART" id="SM00862">
    <property type="entry name" value="Trans_reg_C"/>
    <property type="match status" value="1"/>
</dbReference>
<dbReference type="PANTHER" id="PTHR35807:SF1">
    <property type="entry name" value="TRANSCRIPTIONAL REGULATOR REDD"/>
    <property type="match status" value="1"/>
</dbReference>
<evidence type="ECO:0000256" key="2">
    <source>
        <dbReference type="ARBA" id="ARBA00023015"/>
    </source>
</evidence>
<evidence type="ECO:0000313" key="8">
    <source>
        <dbReference type="Proteomes" id="UP000003448"/>
    </source>
</evidence>
<keyword evidence="3 5" id="KW-0238">DNA-binding</keyword>
<dbReference type="SUPFAM" id="SSF52540">
    <property type="entry name" value="P-loop containing nucleoside triphosphate hydrolases"/>
    <property type="match status" value="1"/>
</dbReference>
<dbReference type="InterPro" id="IPR011990">
    <property type="entry name" value="TPR-like_helical_dom_sf"/>
</dbReference>
<dbReference type="CDD" id="cd15831">
    <property type="entry name" value="BTAD"/>
    <property type="match status" value="1"/>
</dbReference>
<comment type="similarity">
    <text evidence="1">Belongs to the AfsR/DnrI/RedD regulatory family.</text>
</comment>
<dbReference type="InterPro" id="IPR027417">
    <property type="entry name" value="P-loop_NTPase"/>
</dbReference>
<dbReference type="Pfam" id="PF13191">
    <property type="entry name" value="AAA_16"/>
    <property type="match status" value="1"/>
</dbReference>
<dbReference type="GO" id="GO:0006355">
    <property type="term" value="P:regulation of DNA-templated transcription"/>
    <property type="evidence" value="ECO:0007669"/>
    <property type="project" value="InterPro"/>
</dbReference>
<gene>
    <name evidence="7" type="ORF">MILUP08_43849</name>
</gene>
<dbReference type="InterPro" id="IPR005158">
    <property type="entry name" value="BTAD"/>
</dbReference>
<dbReference type="InterPro" id="IPR041664">
    <property type="entry name" value="AAA_16"/>
</dbReference>
<dbReference type="PANTHER" id="PTHR35807">
    <property type="entry name" value="TRANSCRIPTIONAL REGULATOR REDD-RELATED"/>
    <property type="match status" value="1"/>
</dbReference>
<dbReference type="eggNOG" id="COG3629">
    <property type="taxonomic scope" value="Bacteria"/>
</dbReference>
<dbReference type="Gene3D" id="1.25.40.10">
    <property type="entry name" value="Tetratricopeptide repeat domain"/>
    <property type="match status" value="1"/>
</dbReference>
<dbReference type="Gene3D" id="3.40.50.300">
    <property type="entry name" value="P-loop containing nucleotide triphosphate hydrolases"/>
    <property type="match status" value="1"/>
</dbReference>
<dbReference type="Proteomes" id="UP000003448">
    <property type="component" value="Unassembled WGS sequence"/>
</dbReference>
<dbReference type="EMBL" id="CAIE01000030">
    <property type="protein sequence ID" value="CCH18935.1"/>
    <property type="molecule type" value="Genomic_DNA"/>
</dbReference>
<dbReference type="Gene3D" id="1.10.10.10">
    <property type="entry name" value="Winged helix-like DNA-binding domain superfamily/Winged helix DNA-binding domain"/>
    <property type="match status" value="1"/>
</dbReference>
<dbReference type="eggNOG" id="COG3899">
    <property type="taxonomic scope" value="Bacteria"/>
</dbReference>
<dbReference type="Pfam" id="PF00486">
    <property type="entry name" value="Trans_reg_C"/>
    <property type="match status" value="1"/>
</dbReference>
<evidence type="ECO:0000259" key="6">
    <source>
        <dbReference type="PROSITE" id="PS51755"/>
    </source>
</evidence>
<dbReference type="GO" id="GO:0000160">
    <property type="term" value="P:phosphorelay signal transduction system"/>
    <property type="evidence" value="ECO:0007669"/>
    <property type="project" value="InterPro"/>
</dbReference>
<dbReference type="GO" id="GO:0003677">
    <property type="term" value="F:DNA binding"/>
    <property type="evidence" value="ECO:0007669"/>
    <property type="project" value="UniProtKB-UniRule"/>
</dbReference>
<evidence type="ECO:0000256" key="4">
    <source>
        <dbReference type="ARBA" id="ARBA00023163"/>
    </source>
</evidence>
<dbReference type="InterPro" id="IPR016032">
    <property type="entry name" value="Sig_transdc_resp-reg_C-effctor"/>
</dbReference>